<gene>
    <name evidence="1" type="ORF">METZ01_LOCUS509225</name>
</gene>
<organism evidence="1">
    <name type="scientific">marine metagenome</name>
    <dbReference type="NCBI Taxonomy" id="408172"/>
    <lineage>
        <taxon>unclassified sequences</taxon>
        <taxon>metagenomes</taxon>
        <taxon>ecological metagenomes</taxon>
    </lineage>
</organism>
<dbReference type="InterPro" id="IPR032466">
    <property type="entry name" value="Metal_Hydrolase"/>
</dbReference>
<dbReference type="InterPro" id="IPR001130">
    <property type="entry name" value="TatD-like"/>
</dbReference>
<dbReference type="EMBL" id="UINC01226053">
    <property type="protein sequence ID" value="SVE56371.1"/>
    <property type="molecule type" value="Genomic_DNA"/>
</dbReference>
<sequence>MQSSQITDSHCHLEQFEDPETVLSEATDVGVGRVVTMGQDEGSMRQALELASRFPDQVLVGLGIHPVNVVTLTAQALAASVSFLRDHAAEADEIGETGLDYKWAVDEEQQQAQHKMLEIHFELAARVQRPVNLHSRRCLRQVMDAAIAFHRDTGVHAQLHWFTKYARLVH</sequence>
<accession>A0A383EHZ7</accession>
<dbReference type="PANTHER" id="PTHR46124:SF2">
    <property type="entry name" value="D-AMINOACYL-TRNA DEACYLASE"/>
    <property type="match status" value="1"/>
</dbReference>
<dbReference type="Gene3D" id="3.20.20.140">
    <property type="entry name" value="Metal-dependent hydrolases"/>
    <property type="match status" value="1"/>
</dbReference>
<dbReference type="SUPFAM" id="SSF51556">
    <property type="entry name" value="Metallo-dependent hydrolases"/>
    <property type="match status" value="1"/>
</dbReference>
<reference evidence="1" key="1">
    <citation type="submission" date="2018-05" db="EMBL/GenBank/DDBJ databases">
        <authorList>
            <person name="Lanie J.A."/>
            <person name="Ng W.-L."/>
            <person name="Kazmierczak K.M."/>
            <person name="Andrzejewski T.M."/>
            <person name="Davidsen T.M."/>
            <person name="Wayne K.J."/>
            <person name="Tettelin H."/>
            <person name="Glass J.I."/>
            <person name="Rusch D."/>
            <person name="Podicherti R."/>
            <person name="Tsui H.-C.T."/>
            <person name="Winkler M.E."/>
        </authorList>
    </citation>
    <scope>NUCLEOTIDE SEQUENCE</scope>
</reference>
<protein>
    <submittedName>
        <fullName evidence="1">Uncharacterized protein</fullName>
    </submittedName>
</protein>
<feature type="non-terminal residue" evidence="1">
    <location>
        <position position="170"/>
    </location>
</feature>
<evidence type="ECO:0000313" key="1">
    <source>
        <dbReference type="EMBL" id="SVE56371.1"/>
    </source>
</evidence>
<proteinExistence type="predicted"/>
<name>A0A383EHZ7_9ZZZZ</name>
<dbReference type="AlphaFoldDB" id="A0A383EHZ7"/>
<dbReference type="Pfam" id="PF01026">
    <property type="entry name" value="TatD_DNase"/>
    <property type="match status" value="1"/>
</dbReference>
<dbReference type="PANTHER" id="PTHR46124">
    <property type="entry name" value="D-AMINOACYL-TRNA DEACYLASE"/>
    <property type="match status" value="1"/>
</dbReference>
<dbReference type="GO" id="GO:0016788">
    <property type="term" value="F:hydrolase activity, acting on ester bonds"/>
    <property type="evidence" value="ECO:0007669"/>
    <property type="project" value="InterPro"/>
</dbReference>